<keyword evidence="4" id="KW-0597">Phosphoprotein</keyword>
<name>A0A7X1U7F7_9PSED</name>
<dbReference type="InterPro" id="IPR045851">
    <property type="entry name" value="AMP-bd_C_sf"/>
</dbReference>
<dbReference type="Pfam" id="PF00550">
    <property type="entry name" value="PP-binding"/>
    <property type="match status" value="1"/>
</dbReference>
<dbReference type="Gene3D" id="3.30.559.10">
    <property type="entry name" value="Chloramphenicol acetyltransferase-like domain"/>
    <property type="match status" value="2"/>
</dbReference>
<dbReference type="Gene3D" id="2.30.38.10">
    <property type="entry name" value="Luciferase, Domain 3"/>
    <property type="match status" value="1"/>
</dbReference>
<dbReference type="InterPro" id="IPR001242">
    <property type="entry name" value="Condensation_dom"/>
</dbReference>
<dbReference type="InterPro" id="IPR023213">
    <property type="entry name" value="CAT-like_dom_sf"/>
</dbReference>
<dbReference type="InterPro" id="IPR029058">
    <property type="entry name" value="AB_hydrolase_fold"/>
</dbReference>
<keyword evidence="3" id="KW-0596">Phosphopantetheine</keyword>
<dbReference type="NCBIfam" id="TIGR01733">
    <property type="entry name" value="AA-adenyl-dom"/>
    <property type="match status" value="1"/>
</dbReference>
<dbReference type="CDD" id="cd17649">
    <property type="entry name" value="A_NRPS_PvdJ-like"/>
    <property type="match status" value="1"/>
</dbReference>
<evidence type="ECO:0000313" key="6">
    <source>
        <dbReference type="EMBL" id="MQA57043.1"/>
    </source>
</evidence>
<dbReference type="NCBIfam" id="TIGR01720">
    <property type="entry name" value="NRPS-para261"/>
    <property type="match status" value="1"/>
</dbReference>
<dbReference type="Gene3D" id="3.40.50.1820">
    <property type="entry name" value="alpha/beta hydrolase"/>
    <property type="match status" value="1"/>
</dbReference>
<dbReference type="PANTHER" id="PTHR45398">
    <property type="match status" value="1"/>
</dbReference>
<dbReference type="Gene3D" id="3.40.50.980">
    <property type="match status" value="2"/>
</dbReference>
<comment type="cofactor">
    <cofactor evidence="1">
        <name>pantetheine 4'-phosphate</name>
        <dbReference type="ChEBI" id="CHEBI:47942"/>
    </cofactor>
</comment>
<dbReference type="InterPro" id="IPR025110">
    <property type="entry name" value="AMP-bd_C"/>
</dbReference>
<dbReference type="PROSITE" id="PS50075">
    <property type="entry name" value="CARRIER"/>
    <property type="match status" value="1"/>
</dbReference>
<evidence type="ECO:0000256" key="3">
    <source>
        <dbReference type="ARBA" id="ARBA00022450"/>
    </source>
</evidence>
<dbReference type="Gene3D" id="3.30.559.30">
    <property type="entry name" value="Nonribosomal peptide synthetase, condensation domain"/>
    <property type="match status" value="2"/>
</dbReference>
<dbReference type="Pfam" id="PF00501">
    <property type="entry name" value="AMP-binding"/>
    <property type="match status" value="1"/>
</dbReference>
<dbReference type="FunFam" id="3.30.300.30:FF:000010">
    <property type="entry name" value="Enterobactin synthetase component F"/>
    <property type="match status" value="1"/>
</dbReference>
<dbReference type="InterPro" id="IPR010060">
    <property type="entry name" value="NRPS_synth"/>
</dbReference>
<dbReference type="PROSITE" id="PS00012">
    <property type="entry name" value="PHOSPHOPANTETHEINE"/>
    <property type="match status" value="1"/>
</dbReference>
<reference evidence="6 7" key="1">
    <citation type="submission" date="2019-10" db="EMBL/GenBank/DDBJ databases">
        <title>Pseudomonas dajingensis sp. nov., isolated from the profound head ulcers of farmed Murray cod (Maccullochella peelii peelii).</title>
        <authorList>
            <person name="Liu Y."/>
        </authorList>
    </citation>
    <scope>NUCLEOTIDE SEQUENCE [LARGE SCALE GENOMIC DNA]</scope>
    <source>
        <strain evidence="6 7">MC042</strain>
    </source>
</reference>
<accession>A0A7X1U7F7</accession>
<dbReference type="GO" id="GO:0031177">
    <property type="term" value="F:phosphopantetheine binding"/>
    <property type="evidence" value="ECO:0007669"/>
    <property type="project" value="InterPro"/>
</dbReference>
<comment type="caution">
    <text evidence="6">The sequence shown here is derived from an EMBL/GenBank/DDBJ whole genome shotgun (WGS) entry which is preliminary data.</text>
</comment>
<organism evidence="6 7">
    <name type="scientific">Pseudomonas piscis</name>
    <dbReference type="NCBI Taxonomy" id="2614538"/>
    <lineage>
        <taxon>Bacteria</taxon>
        <taxon>Pseudomonadati</taxon>
        <taxon>Pseudomonadota</taxon>
        <taxon>Gammaproteobacteria</taxon>
        <taxon>Pseudomonadales</taxon>
        <taxon>Pseudomonadaceae</taxon>
        <taxon>Pseudomonas</taxon>
    </lineage>
</organism>
<dbReference type="Pfam" id="PF00668">
    <property type="entry name" value="Condensation"/>
    <property type="match status" value="2"/>
</dbReference>
<dbReference type="FunFam" id="1.10.1200.10:FF:000005">
    <property type="entry name" value="Nonribosomal peptide synthetase 1"/>
    <property type="match status" value="1"/>
</dbReference>
<dbReference type="SUPFAM" id="SSF47336">
    <property type="entry name" value="ACP-like"/>
    <property type="match status" value="1"/>
</dbReference>
<dbReference type="RefSeq" id="WP_152899469.1">
    <property type="nucleotide sequence ID" value="NZ_WHUV01000005.1"/>
</dbReference>
<dbReference type="CDD" id="cd19543">
    <property type="entry name" value="DCL_NRPS"/>
    <property type="match status" value="1"/>
</dbReference>
<dbReference type="SMART" id="SM00823">
    <property type="entry name" value="PKS_PP"/>
    <property type="match status" value="1"/>
</dbReference>
<dbReference type="GO" id="GO:0044550">
    <property type="term" value="P:secondary metabolite biosynthetic process"/>
    <property type="evidence" value="ECO:0007669"/>
    <property type="project" value="UniProtKB-ARBA"/>
</dbReference>
<evidence type="ECO:0000256" key="1">
    <source>
        <dbReference type="ARBA" id="ARBA00001957"/>
    </source>
</evidence>
<evidence type="ECO:0000256" key="2">
    <source>
        <dbReference type="ARBA" id="ARBA00006432"/>
    </source>
</evidence>
<dbReference type="FunFam" id="3.40.50.980:FF:000001">
    <property type="entry name" value="Non-ribosomal peptide synthetase"/>
    <property type="match status" value="1"/>
</dbReference>
<dbReference type="InterPro" id="IPR001031">
    <property type="entry name" value="Thioesterase"/>
</dbReference>
<feature type="domain" description="Carrier" evidence="5">
    <location>
        <begin position="1330"/>
        <end position="1405"/>
    </location>
</feature>
<dbReference type="CDD" id="cd19534">
    <property type="entry name" value="E_NRPS"/>
    <property type="match status" value="1"/>
</dbReference>
<evidence type="ECO:0000259" key="5">
    <source>
        <dbReference type="PROSITE" id="PS50075"/>
    </source>
</evidence>
<dbReference type="PROSITE" id="PS00455">
    <property type="entry name" value="AMP_BINDING"/>
    <property type="match status" value="1"/>
</dbReference>
<dbReference type="InterPro" id="IPR009081">
    <property type="entry name" value="PP-bd_ACP"/>
</dbReference>
<evidence type="ECO:0000256" key="4">
    <source>
        <dbReference type="ARBA" id="ARBA00022553"/>
    </source>
</evidence>
<dbReference type="Gene3D" id="3.30.300.30">
    <property type="match status" value="1"/>
</dbReference>
<dbReference type="InterPro" id="IPR020845">
    <property type="entry name" value="AMP-binding_CS"/>
</dbReference>
<dbReference type="InterPro" id="IPR010071">
    <property type="entry name" value="AA_adenyl_dom"/>
</dbReference>
<dbReference type="PANTHER" id="PTHR45398:SF1">
    <property type="entry name" value="ENZYME, PUTATIVE (JCVI)-RELATED"/>
    <property type="match status" value="1"/>
</dbReference>
<dbReference type="InterPro" id="IPR036736">
    <property type="entry name" value="ACP-like_sf"/>
</dbReference>
<dbReference type="InterPro" id="IPR006162">
    <property type="entry name" value="Ppantetheine_attach_site"/>
</dbReference>
<dbReference type="InterPro" id="IPR020806">
    <property type="entry name" value="PKS_PP-bd"/>
</dbReference>
<dbReference type="InterPro" id="IPR000873">
    <property type="entry name" value="AMP-dep_synth/lig_dom"/>
</dbReference>
<dbReference type="Pfam" id="PF13193">
    <property type="entry name" value="AMP-binding_C"/>
    <property type="match status" value="1"/>
</dbReference>
<dbReference type="SUPFAM" id="SSF53474">
    <property type="entry name" value="alpha/beta-Hydrolases"/>
    <property type="match status" value="1"/>
</dbReference>
<proteinExistence type="inferred from homology"/>
<dbReference type="Proteomes" id="UP000486534">
    <property type="component" value="Unassembled WGS sequence"/>
</dbReference>
<dbReference type="SUPFAM" id="SSF52777">
    <property type="entry name" value="CoA-dependent acyltransferases"/>
    <property type="match status" value="4"/>
</dbReference>
<comment type="similarity">
    <text evidence="2">Belongs to the ATP-dependent AMP-binding enzyme family.</text>
</comment>
<sequence length="1694" mass="187375">LQEGPLLRGVLLTLADQSQRLLLAIHHLVVDGVSWRILLEDLQRLLGAQPLPAKTSSTQAWAEHLQSYARSPALQQELLYWQAQLQDGGESLPCDDQAGGLQNQHAISLSSRLDKVDTQRLLQGAPAAYRTQINDLLLTALARVITRWTGETSALVQLEGHGREDLFDSIDLTRTLGWFTSVFPVKLTPQPALADSIKFIKEQLRAVPNKGIGFGALRYLGDEAAQQTLAALAVPRITFNYLGQFDGSFDEPDTWFAPAVEAKGEDQSLQAPLGNWLTINGQVYGGELELDWTFSQAMFEPATIQRLADEYTEELKALIEHCSQPEHRGVTPSDFPLASLNQQQLDGLPVLASQIEDIYPLSPMQQGMLFHTLYEQDGGDYINQLRVDVDGLDSGRFRQAWQATIDRHDILRTGFLWQGDVSTPIQMVHKQVTLECAEYDWRAQPQLAEALDTLAEAERQRGFDLQAAPLLRLTLVRTGEQRYHLIYTNHHILMDGWSNSQLLGEVLQRYDGQPSPAAPGRYRDYIGWLQRQDAQACERFWKEQLLALDEPTRLAQAITSDVPGMPGHAEQVYTLDTEQTRRLSEFARQQKVTVNTLVQAAWLLLLQRCTGQDTVVFGATVSGRPAELKGVEQQIGLFINTLPVVAAPRPDMPVGDWLQLVQERNLALRDFEHTPLYEVQRWAGLGGEALFDNILVFENYPVSEALEKGAPAQLRFGAVGNHEQTNYPLTLSVYVTELLSFDYSYSLQHFSSTVINQLAAGLQQLLLGMLDRAHLCLGDLSLLSAGEHARVEGQSSRDLGSIGRGLNVHQLFEMQAERTPDALALLCADQQLSYGQFNQRANQLAHKLIELGVGPDVRVGIAVERGLDMIVGLLAVLKAGGAYVPLDPEYPQDRLHYMMQDSGIQLLLTQSPLLERLAIPDQLVYLCLDQCQAWSTTEAVGNPAQRSDAENLAYVMYTSGSTGRPKGVGISHNALSQHARASVSHFNMSAADRGLQFSTFNFDAFVEQLYPALICGASVVIRGKELWDSETFYRELIEQGISIVDLSTAYWFMLGKDFAAGEPRDFGRLRQLNLGGEAMAAEGVAAWKKAGLKDACLLNTYGPTEATVSVATHDCTRYLQGDEPLPSMIPLGKALPGRAIYLLDTSGQLPLPGAIGELMIGGDLLARGYHDRPGLTAERFIPDPFSTDGGRLYRSGDLARYDAAGVIDYAGRIDHQVKIRGFRIEMGEIEARLLEQEQVREAIVLAQDGAGGPSLVAYIVPTVGEMARSIEEQAALREQLRIALKDVLPDYMLPAHLLFLESLPLSPNGKLDRKALPAVDATMLQHQYQAPQGGLEEQIAALWSEVLGCERIGRDDNFFELGGHSLDALRLIGMINRTLRLELGVNTLFTAPSVAQMARSIVTDNPRGTDNIILLGGTGQPLFCFHPAGGSVYGYLALAEQLRDCCTVYGVLHQSYLQADWSEASWHAMVQRYVANIRKIQPSGPYHLLGWSLGGSIAMDAASELEAAGEEVRFLGLFDPTPPQVKGVSHLLERDAPKPVNTESEWQAVIERLSLLFPGNAELIGSRLAQEAELTWESIHAWVVSHVQLDAAELERAASAFKAEFDASLIHSVFEDLSNLFAQYAYRTLQVGPHLWWSSDYTEEEIDELDQALGGLVQEGTLRASLRITSDHEGMVYSTELLESFREHLLTFLN</sequence>
<feature type="non-terminal residue" evidence="6">
    <location>
        <position position="1"/>
    </location>
</feature>
<dbReference type="EMBL" id="WHUV01000005">
    <property type="protein sequence ID" value="MQA57043.1"/>
    <property type="molecule type" value="Genomic_DNA"/>
</dbReference>
<gene>
    <name evidence="6" type="ORF">GDH07_27345</name>
</gene>
<protein>
    <submittedName>
        <fullName evidence="6">Amino acid adenylation domain-containing protein</fullName>
    </submittedName>
</protein>
<dbReference type="GO" id="GO:0003824">
    <property type="term" value="F:catalytic activity"/>
    <property type="evidence" value="ECO:0007669"/>
    <property type="project" value="InterPro"/>
</dbReference>
<dbReference type="Pfam" id="PF00975">
    <property type="entry name" value="Thioesterase"/>
    <property type="match status" value="1"/>
</dbReference>
<evidence type="ECO:0000313" key="7">
    <source>
        <dbReference type="Proteomes" id="UP000486534"/>
    </source>
</evidence>
<dbReference type="SUPFAM" id="SSF56801">
    <property type="entry name" value="Acetyl-CoA synthetase-like"/>
    <property type="match status" value="1"/>
</dbReference>